<dbReference type="Proteomes" id="UP000076038">
    <property type="component" value="Chromosome"/>
</dbReference>
<dbReference type="EMBL" id="CP015220">
    <property type="protein sequence ID" value="AMY22442.1"/>
    <property type="molecule type" value="Genomic_DNA"/>
</dbReference>
<organism evidence="1 2">
    <name type="scientific">Rhodococcoides fascians</name>
    <name type="common">Rhodococcus fascians</name>
    <dbReference type="NCBI Taxonomy" id="1828"/>
    <lineage>
        <taxon>Bacteria</taxon>
        <taxon>Bacillati</taxon>
        <taxon>Actinomycetota</taxon>
        <taxon>Actinomycetes</taxon>
        <taxon>Mycobacteriales</taxon>
        <taxon>Nocardiaceae</taxon>
        <taxon>Rhodococcoides</taxon>
    </lineage>
</organism>
<reference evidence="2" key="2">
    <citation type="submission" date="2016-04" db="EMBL/GenBank/DDBJ databases">
        <title>Complete Genome and Plasmid Sequences for Rhodococcus fascians D188 and Draft Sequences for Rhodococcus spp. Isolates PBTS 1 and PBTS 2.</title>
        <authorList>
            <person name="Stamer R."/>
            <person name="Vereecke D."/>
            <person name="Zhang Y."/>
            <person name="Schilkey F."/>
            <person name="Devitt N."/>
            <person name="Randall J."/>
        </authorList>
    </citation>
    <scope>NUCLEOTIDE SEQUENCE [LARGE SCALE GENOMIC DNA]</scope>
    <source>
        <strain evidence="2">PBTS2</strain>
    </source>
</reference>
<keyword evidence="2" id="KW-1185">Reference proteome</keyword>
<protein>
    <submittedName>
        <fullName evidence="1">Uncharacterized protein</fullName>
    </submittedName>
</protein>
<name>A0A143QIU7_RHOFA</name>
<dbReference type="PATRIC" id="fig|1653479.3.peg.1148"/>
<proteinExistence type="predicted"/>
<reference evidence="1 2" key="1">
    <citation type="journal article" date="2016" name="Genome Announc.">
        <title>Complete Genome and Plasmid Sequences for Rhodococcus fascians D188 and Draft Sequences for Rhodococcus Isolates PBTS 1 and PBTS 2.</title>
        <authorList>
            <person name="Stamler R.A."/>
            <person name="Vereecke D."/>
            <person name="Zhang Y."/>
            <person name="Schilkey F."/>
            <person name="Devitt N."/>
            <person name="Randall J.J."/>
        </authorList>
    </citation>
    <scope>NUCLEOTIDE SEQUENCE [LARGE SCALE GENOMIC DNA]</scope>
    <source>
        <strain evidence="1 2">PBTS2</strain>
    </source>
</reference>
<dbReference type="KEGG" id="rhs:A3Q41_01131"/>
<accession>A0A143QIU7</accession>
<sequence>MRGHRVCVDVGRPGAEPMIPKFFHRLCDDAAAFPPGNAPLDVAAAQHLEYRASTFADLVGPLVVPMDRVNELVLGARMEVALTAPAGPGSVEAGLRVADRTAGVTVVAVEVAVPDGTNIDALRNITQDIDIYVEIPRDSRRDDIFDAVDEFGYRAKFRTGGVTAHEYPDERELAALIYEAAQREVHFKATAGLHHAARNTDPHNGFEQHGFLNVILAAQAAHSGARVGELEKILAIRDADVLAGLVAGIEGQRAFASFGTCSIREPLDDLVRLGLVPPQ</sequence>
<dbReference type="AlphaFoldDB" id="A0A143QIU7"/>
<evidence type="ECO:0000313" key="1">
    <source>
        <dbReference type="EMBL" id="AMY22442.1"/>
    </source>
</evidence>
<gene>
    <name evidence="1" type="ORF">A3Q41_01131</name>
</gene>
<evidence type="ECO:0000313" key="2">
    <source>
        <dbReference type="Proteomes" id="UP000076038"/>
    </source>
</evidence>